<dbReference type="PROSITE" id="PS50060">
    <property type="entry name" value="MAM_2"/>
    <property type="match status" value="1"/>
</dbReference>
<dbReference type="CDD" id="cd06263">
    <property type="entry name" value="MAM"/>
    <property type="match status" value="1"/>
</dbReference>
<dbReference type="SUPFAM" id="SSF49899">
    <property type="entry name" value="Concanavalin A-like lectins/glucanases"/>
    <property type="match status" value="1"/>
</dbReference>
<dbReference type="InterPro" id="IPR000998">
    <property type="entry name" value="MAM_dom"/>
</dbReference>
<name>A0A7S2SSX9_9STRA</name>
<gene>
    <name evidence="3" type="ORF">RMAR1173_LOCUS19068</name>
</gene>
<dbReference type="PANTHER" id="PTHR23282:SF101">
    <property type="entry name" value="MAM DOMAIN-CONTAINING PROTEIN"/>
    <property type="match status" value="1"/>
</dbReference>
<dbReference type="InterPro" id="IPR013320">
    <property type="entry name" value="ConA-like_dom_sf"/>
</dbReference>
<evidence type="ECO:0000256" key="1">
    <source>
        <dbReference type="SAM" id="MobiDB-lite"/>
    </source>
</evidence>
<dbReference type="Gene3D" id="2.60.120.200">
    <property type="match status" value="1"/>
</dbReference>
<dbReference type="Pfam" id="PF00629">
    <property type="entry name" value="MAM"/>
    <property type="match status" value="1"/>
</dbReference>
<evidence type="ECO:0000259" key="2">
    <source>
        <dbReference type="PROSITE" id="PS50060"/>
    </source>
</evidence>
<feature type="domain" description="MAM" evidence="2">
    <location>
        <begin position="20"/>
        <end position="195"/>
    </location>
</feature>
<proteinExistence type="predicted"/>
<organism evidence="3">
    <name type="scientific">Rhizochromulina marina</name>
    <dbReference type="NCBI Taxonomy" id="1034831"/>
    <lineage>
        <taxon>Eukaryota</taxon>
        <taxon>Sar</taxon>
        <taxon>Stramenopiles</taxon>
        <taxon>Ochrophyta</taxon>
        <taxon>Dictyochophyceae</taxon>
        <taxon>Rhizochromulinales</taxon>
        <taxon>Rhizochromulina</taxon>
    </lineage>
</organism>
<protein>
    <recommendedName>
        <fullName evidence="2">MAM domain-containing protein</fullName>
    </recommendedName>
</protein>
<dbReference type="AlphaFoldDB" id="A0A7S2SSX9"/>
<accession>A0A7S2SSX9</accession>
<reference evidence="3" key="1">
    <citation type="submission" date="2021-01" db="EMBL/GenBank/DDBJ databases">
        <authorList>
            <person name="Corre E."/>
            <person name="Pelletier E."/>
            <person name="Niang G."/>
            <person name="Scheremetjew M."/>
            <person name="Finn R."/>
            <person name="Kale V."/>
            <person name="Holt S."/>
            <person name="Cochrane G."/>
            <person name="Meng A."/>
            <person name="Brown T."/>
            <person name="Cohen L."/>
        </authorList>
    </citation>
    <scope>NUCLEOTIDE SEQUENCE</scope>
    <source>
        <strain evidence="3">CCMP1243</strain>
    </source>
</reference>
<dbReference type="GO" id="GO:0016020">
    <property type="term" value="C:membrane"/>
    <property type="evidence" value="ECO:0007669"/>
    <property type="project" value="InterPro"/>
</dbReference>
<dbReference type="EMBL" id="HBHJ01028824">
    <property type="protein sequence ID" value="CAD9708077.1"/>
    <property type="molecule type" value="Transcribed_RNA"/>
</dbReference>
<dbReference type="InterPro" id="IPR051560">
    <property type="entry name" value="MAM_domain-containing"/>
</dbReference>
<evidence type="ECO:0000313" key="3">
    <source>
        <dbReference type="EMBL" id="CAD9708077.1"/>
    </source>
</evidence>
<dbReference type="SMART" id="SM00137">
    <property type="entry name" value="MAM"/>
    <property type="match status" value="1"/>
</dbReference>
<sequence length="369" mass="37834">MASTVAPTAAASPHPLVECFACDFEDEDCGMQVSASTRDPTTESKPWVRASGETPSVQTGPDGAFEGLFYMYTEASIPNNPRVEFSLTGPVFPGGVSGAGFSFAYSMYGSSVGHLHLQVAGLERNSSATLSNWTTVWSRSGNQGAGWNTTTLDLATHHRLPVASFRFVSTSGSSFTGDVAVDSLHFWTNASVCPNYSYPDAVSPGGTSHNDDDDDEAAISEPIPAAAVLVLLVACLVGACCCGGDKTTDAVEADRAAGGDLELQALQRQLHDTHSRMLLSISTYSSHGDTVPNATVCLPSAPGESPIAAVVSDGGRSSMSGTSNINTAASAREQVPTATVAVPVVSAPTAALAVPLPPALAASPTGGGY</sequence>
<dbReference type="PANTHER" id="PTHR23282">
    <property type="entry name" value="APICAL ENDOSOMAL GLYCOPROTEIN PRECURSOR"/>
    <property type="match status" value="1"/>
</dbReference>
<feature type="region of interest" description="Disordered" evidence="1">
    <location>
        <begin position="34"/>
        <end position="61"/>
    </location>
</feature>